<name>A0A8X8CYU7_POPTO</name>
<dbReference type="Proteomes" id="UP000886885">
    <property type="component" value="Chromosome 6A"/>
</dbReference>
<dbReference type="AlphaFoldDB" id="A0A8X8CYU7"/>
<protein>
    <recommendedName>
        <fullName evidence="4">Ankyrin repeat family protein</fullName>
    </recommendedName>
</protein>
<dbReference type="OrthoDB" id="1427188at2759"/>
<comment type="caution">
    <text evidence="2">The sequence shown here is derived from an EMBL/GenBank/DDBJ whole genome shotgun (WGS) entry which is preliminary data.</text>
</comment>
<keyword evidence="3" id="KW-1185">Reference proteome</keyword>
<sequence length="305" mass="34183">MVAAAEITSGNNINAATDSVRPGQPLPTGDGVERRRHLQLYQAALSGDWDTAEGIYDSFPGELVEKMSMEALTYKNEAVNTAFCFAAISGVEALAKVMMETGRDLAMTRGRENLLPIYMAALLGHRGMVSYLYDETKEQLTDSDRITLLVALINSDIYDVALRILKAHPGLAYARDEHQLTALHALAHKSCMPSNVVDRSPPGFWNKCLDPCFKLAQMKKLMHKQALDLIQYLWEQVVLLDDSTISSQIGKPWPLIFTAAERGNLDLLTILIRLYPELIFQVDENTYSIFHIAILNRHEDIFKMI</sequence>
<feature type="region of interest" description="Disordered" evidence="1">
    <location>
        <begin position="7"/>
        <end position="31"/>
    </location>
</feature>
<feature type="compositionally biased region" description="Polar residues" evidence="1">
    <location>
        <begin position="8"/>
        <end position="17"/>
    </location>
</feature>
<dbReference type="PANTHER" id="PTHR24121">
    <property type="entry name" value="NO MECHANORECEPTOR POTENTIAL C, ISOFORM D-RELATED"/>
    <property type="match status" value="1"/>
</dbReference>
<evidence type="ECO:0000256" key="1">
    <source>
        <dbReference type="SAM" id="MobiDB-lite"/>
    </source>
</evidence>
<evidence type="ECO:0008006" key="4">
    <source>
        <dbReference type="Google" id="ProtNLM"/>
    </source>
</evidence>
<accession>A0A8X8CYU7</accession>
<dbReference type="EMBL" id="JAAWWB010000011">
    <property type="protein sequence ID" value="KAG6771367.1"/>
    <property type="molecule type" value="Genomic_DNA"/>
</dbReference>
<dbReference type="PANTHER" id="PTHR24121:SF21">
    <property type="entry name" value="ANKYRIN REPEAT FAMILY PROTEIN"/>
    <property type="match status" value="1"/>
</dbReference>
<evidence type="ECO:0000313" key="2">
    <source>
        <dbReference type="EMBL" id="KAG6771367.1"/>
    </source>
</evidence>
<organism evidence="2 3">
    <name type="scientific">Populus tomentosa</name>
    <name type="common">Chinese white poplar</name>
    <dbReference type="NCBI Taxonomy" id="118781"/>
    <lineage>
        <taxon>Eukaryota</taxon>
        <taxon>Viridiplantae</taxon>
        <taxon>Streptophyta</taxon>
        <taxon>Embryophyta</taxon>
        <taxon>Tracheophyta</taxon>
        <taxon>Spermatophyta</taxon>
        <taxon>Magnoliopsida</taxon>
        <taxon>eudicotyledons</taxon>
        <taxon>Gunneridae</taxon>
        <taxon>Pentapetalae</taxon>
        <taxon>rosids</taxon>
        <taxon>fabids</taxon>
        <taxon>Malpighiales</taxon>
        <taxon>Salicaceae</taxon>
        <taxon>Saliceae</taxon>
        <taxon>Populus</taxon>
    </lineage>
</organism>
<reference evidence="2" key="1">
    <citation type="journal article" date="2020" name="bioRxiv">
        <title>Hybrid origin of Populus tomentosa Carr. identified through genome sequencing and phylogenomic analysis.</title>
        <authorList>
            <person name="An X."/>
            <person name="Gao K."/>
            <person name="Chen Z."/>
            <person name="Li J."/>
            <person name="Yang X."/>
            <person name="Yang X."/>
            <person name="Zhou J."/>
            <person name="Guo T."/>
            <person name="Zhao T."/>
            <person name="Huang S."/>
            <person name="Miao D."/>
            <person name="Khan W.U."/>
            <person name="Rao P."/>
            <person name="Ye M."/>
            <person name="Lei B."/>
            <person name="Liao W."/>
            <person name="Wang J."/>
            <person name="Ji L."/>
            <person name="Li Y."/>
            <person name="Guo B."/>
            <person name="Mustafa N.S."/>
            <person name="Li S."/>
            <person name="Yun Q."/>
            <person name="Keller S.R."/>
            <person name="Mao J."/>
            <person name="Zhang R."/>
            <person name="Strauss S.H."/>
        </authorList>
    </citation>
    <scope>NUCLEOTIDE SEQUENCE</scope>
    <source>
        <strain evidence="2">GM15</strain>
        <tissue evidence="2">Leaf</tissue>
    </source>
</reference>
<proteinExistence type="predicted"/>
<evidence type="ECO:0000313" key="3">
    <source>
        <dbReference type="Proteomes" id="UP000886885"/>
    </source>
</evidence>
<gene>
    <name evidence="2" type="ORF">POTOM_022718</name>
</gene>